<evidence type="ECO:0000313" key="5">
    <source>
        <dbReference type="Proteomes" id="UP000886857"/>
    </source>
</evidence>
<proteinExistence type="inferred from homology"/>
<dbReference type="InterPro" id="IPR029478">
    <property type="entry name" value="TM1586_NiRdase"/>
</dbReference>
<dbReference type="PANTHER" id="PTHR43673:SF10">
    <property type="entry name" value="NADH DEHYDROGENASE_NAD(P)H NITROREDUCTASE XCC3605-RELATED"/>
    <property type="match status" value="1"/>
</dbReference>
<keyword evidence="2" id="KW-0560">Oxidoreductase</keyword>
<reference evidence="4" key="2">
    <citation type="journal article" date="2021" name="PeerJ">
        <title>Extensive microbial diversity within the chicken gut microbiome revealed by metagenomics and culture.</title>
        <authorList>
            <person name="Gilroy R."/>
            <person name="Ravi A."/>
            <person name="Getino M."/>
            <person name="Pursley I."/>
            <person name="Horton D.L."/>
            <person name="Alikhan N.F."/>
            <person name="Baker D."/>
            <person name="Gharbi K."/>
            <person name="Hall N."/>
            <person name="Watson M."/>
            <person name="Adriaenssens E.M."/>
            <person name="Foster-Nyarko E."/>
            <person name="Jarju S."/>
            <person name="Secka A."/>
            <person name="Antonio M."/>
            <person name="Oren A."/>
            <person name="Chaudhuri R.R."/>
            <person name="La Ragione R."/>
            <person name="Hildebrand F."/>
            <person name="Pallen M.J."/>
        </authorList>
    </citation>
    <scope>NUCLEOTIDE SEQUENCE</scope>
    <source>
        <strain evidence="4">10406</strain>
    </source>
</reference>
<dbReference type="SUPFAM" id="SSF55469">
    <property type="entry name" value="FMN-dependent nitroreductase-like"/>
    <property type="match status" value="1"/>
</dbReference>
<comment type="caution">
    <text evidence="4">The sequence shown here is derived from an EMBL/GenBank/DDBJ whole genome shotgun (WGS) entry which is preliminary data.</text>
</comment>
<organism evidence="4 5">
    <name type="scientific">Candidatus Limadaptatus stercoripullorum</name>
    <dbReference type="NCBI Taxonomy" id="2840846"/>
    <lineage>
        <taxon>Bacteria</taxon>
        <taxon>Bacillati</taxon>
        <taxon>Bacillota</taxon>
        <taxon>Clostridia</taxon>
        <taxon>Eubacteriales</taxon>
        <taxon>Candidatus Limadaptatus</taxon>
    </lineage>
</organism>
<accession>A0A9D1N8Y5</accession>
<name>A0A9D1N8Y5_9FIRM</name>
<sequence length="222" mass="24449">MDILEAIDARHSVRRYDGIPISDADAEALLCEIAECNRESGLNIQLVRGEEKAFGGRMAHYGEFSGVRDYIVLIGRRGADLGEKCGYYGERLVLLAQTLGLNTCWVGLTYSKVRSSYTVRKGEKLLLVIAVGHGETEGRARKSKTREQVSRAEGAPPDWFTRGVDAALKAPTALNQQKFMFTLRGNMVTATTSPGFFVKTDLGIAKLHFELGAGKENFTWAK</sequence>
<dbReference type="EMBL" id="DVOE01000015">
    <property type="protein sequence ID" value="HIU98459.1"/>
    <property type="molecule type" value="Genomic_DNA"/>
</dbReference>
<dbReference type="GO" id="GO:0016491">
    <property type="term" value="F:oxidoreductase activity"/>
    <property type="evidence" value="ECO:0007669"/>
    <property type="project" value="UniProtKB-KW"/>
</dbReference>
<evidence type="ECO:0000256" key="2">
    <source>
        <dbReference type="ARBA" id="ARBA00023002"/>
    </source>
</evidence>
<dbReference type="PANTHER" id="PTHR43673">
    <property type="entry name" value="NAD(P)H NITROREDUCTASE YDGI-RELATED"/>
    <property type="match status" value="1"/>
</dbReference>
<dbReference type="CDD" id="cd02062">
    <property type="entry name" value="Nitro_FMN_reductase"/>
    <property type="match status" value="1"/>
</dbReference>
<evidence type="ECO:0000313" key="4">
    <source>
        <dbReference type="EMBL" id="HIU98459.1"/>
    </source>
</evidence>
<gene>
    <name evidence="4" type="ORF">IAC73_01275</name>
</gene>
<dbReference type="AlphaFoldDB" id="A0A9D1N8Y5"/>
<protein>
    <submittedName>
        <fullName evidence="4">Nitroreductase</fullName>
    </submittedName>
</protein>
<evidence type="ECO:0000259" key="3">
    <source>
        <dbReference type="Pfam" id="PF14512"/>
    </source>
</evidence>
<dbReference type="Gene3D" id="3.40.109.10">
    <property type="entry name" value="NADH Oxidase"/>
    <property type="match status" value="1"/>
</dbReference>
<evidence type="ECO:0000256" key="1">
    <source>
        <dbReference type="ARBA" id="ARBA00007118"/>
    </source>
</evidence>
<dbReference type="Proteomes" id="UP000886857">
    <property type="component" value="Unassembled WGS sequence"/>
</dbReference>
<dbReference type="InterPro" id="IPR000415">
    <property type="entry name" value="Nitroreductase-like"/>
</dbReference>
<reference evidence="4" key="1">
    <citation type="submission" date="2020-10" db="EMBL/GenBank/DDBJ databases">
        <authorList>
            <person name="Gilroy R."/>
        </authorList>
    </citation>
    <scope>NUCLEOTIDE SEQUENCE</scope>
    <source>
        <strain evidence="4">10406</strain>
    </source>
</reference>
<dbReference type="Pfam" id="PF14512">
    <property type="entry name" value="TM1586_NiRdase"/>
    <property type="match status" value="1"/>
</dbReference>
<feature type="domain" description="Putative nitroreductase TM1586" evidence="3">
    <location>
        <begin position="2"/>
        <end position="213"/>
    </location>
</feature>
<comment type="similarity">
    <text evidence="1">Belongs to the nitroreductase family.</text>
</comment>